<organism evidence="13 14">
    <name type="scientific">Rhynchospora pubera</name>
    <dbReference type="NCBI Taxonomy" id="906938"/>
    <lineage>
        <taxon>Eukaryota</taxon>
        <taxon>Viridiplantae</taxon>
        <taxon>Streptophyta</taxon>
        <taxon>Embryophyta</taxon>
        <taxon>Tracheophyta</taxon>
        <taxon>Spermatophyta</taxon>
        <taxon>Magnoliopsida</taxon>
        <taxon>Liliopsida</taxon>
        <taxon>Poales</taxon>
        <taxon>Cyperaceae</taxon>
        <taxon>Cyperoideae</taxon>
        <taxon>Rhynchosporeae</taxon>
        <taxon>Rhynchospora</taxon>
    </lineage>
</organism>
<evidence type="ECO:0000313" key="14">
    <source>
        <dbReference type="Proteomes" id="UP001140206"/>
    </source>
</evidence>
<comment type="caution">
    <text evidence="13">The sequence shown here is derived from an EMBL/GenBank/DDBJ whole genome shotgun (WGS) entry which is preliminary data.</text>
</comment>
<dbReference type="Gene3D" id="1.10.630.10">
    <property type="entry name" value="Cytochrome P450"/>
    <property type="match status" value="1"/>
</dbReference>
<dbReference type="InterPro" id="IPR001128">
    <property type="entry name" value="Cyt_P450"/>
</dbReference>
<keyword evidence="14" id="KW-1185">Reference proteome</keyword>
<feature type="transmembrane region" description="Helical" evidence="12">
    <location>
        <begin position="6"/>
        <end position="26"/>
    </location>
</feature>
<keyword evidence="7 11" id="KW-0560">Oxidoreductase</keyword>
<evidence type="ECO:0000256" key="2">
    <source>
        <dbReference type="ARBA" id="ARBA00010617"/>
    </source>
</evidence>
<evidence type="ECO:0000256" key="3">
    <source>
        <dbReference type="ARBA" id="ARBA00022617"/>
    </source>
</evidence>
<dbReference type="PROSITE" id="PS00086">
    <property type="entry name" value="CYTOCHROME_P450"/>
    <property type="match status" value="1"/>
</dbReference>
<dbReference type="GO" id="GO:0016020">
    <property type="term" value="C:membrane"/>
    <property type="evidence" value="ECO:0007669"/>
    <property type="project" value="UniProtKB-SubCell"/>
</dbReference>
<dbReference type="AlphaFoldDB" id="A0AAV8CKP6"/>
<evidence type="ECO:0000256" key="5">
    <source>
        <dbReference type="ARBA" id="ARBA00022723"/>
    </source>
</evidence>
<gene>
    <name evidence="13" type="ORF">LUZ62_089018</name>
</gene>
<dbReference type="PANTHER" id="PTHR47947:SF62">
    <property type="entry name" value="CYTOCHROME P450, FAMILY 81, SUBFAMILY D, POLYPEPTIDE 5"/>
    <property type="match status" value="1"/>
</dbReference>
<dbReference type="InterPro" id="IPR002401">
    <property type="entry name" value="Cyt_P450_E_grp-I"/>
</dbReference>
<dbReference type="GO" id="GO:0005506">
    <property type="term" value="F:iron ion binding"/>
    <property type="evidence" value="ECO:0007669"/>
    <property type="project" value="InterPro"/>
</dbReference>
<dbReference type="PANTHER" id="PTHR47947">
    <property type="entry name" value="CYTOCHROME P450 82C3-RELATED"/>
    <property type="match status" value="1"/>
</dbReference>
<dbReference type="InterPro" id="IPR036396">
    <property type="entry name" value="Cyt_P450_sf"/>
</dbReference>
<keyword evidence="5 10" id="KW-0479">Metal-binding</keyword>
<dbReference type="GO" id="GO:0004497">
    <property type="term" value="F:monooxygenase activity"/>
    <property type="evidence" value="ECO:0007669"/>
    <property type="project" value="UniProtKB-KW"/>
</dbReference>
<dbReference type="InterPro" id="IPR017972">
    <property type="entry name" value="Cyt_P450_CS"/>
</dbReference>
<dbReference type="CDD" id="cd20653">
    <property type="entry name" value="CYP81"/>
    <property type="match status" value="1"/>
</dbReference>
<comment type="cofactor">
    <cofactor evidence="10">
        <name>heme</name>
        <dbReference type="ChEBI" id="CHEBI:30413"/>
    </cofactor>
</comment>
<dbReference type="EMBL" id="JAMFTS010000005">
    <property type="protein sequence ID" value="KAJ4754613.1"/>
    <property type="molecule type" value="Genomic_DNA"/>
</dbReference>
<keyword evidence="8 10" id="KW-0408">Iron</keyword>
<dbReference type="Proteomes" id="UP001140206">
    <property type="component" value="Chromosome 5"/>
</dbReference>
<dbReference type="InterPro" id="IPR050651">
    <property type="entry name" value="Plant_Cytochrome_P450_Monoox"/>
</dbReference>
<evidence type="ECO:0000256" key="4">
    <source>
        <dbReference type="ARBA" id="ARBA00022692"/>
    </source>
</evidence>
<comment type="subcellular location">
    <subcellularLocation>
        <location evidence="1">Membrane</location>
        <topology evidence="1">Single-pass membrane protein</topology>
    </subcellularLocation>
</comment>
<evidence type="ECO:0000256" key="1">
    <source>
        <dbReference type="ARBA" id="ARBA00004167"/>
    </source>
</evidence>
<keyword evidence="11" id="KW-0503">Monooxygenase</keyword>
<evidence type="ECO:0000313" key="13">
    <source>
        <dbReference type="EMBL" id="KAJ4754613.1"/>
    </source>
</evidence>
<dbReference type="GO" id="GO:0020037">
    <property type="term" value="F:heme binding"/>
    <property type="evidence" value="ECO:0007669"/>
    <property type="project" value="InterPro"/>
</dbReference>
<evidence type="ECO:0000256" key="8">
    <source>
        <dbReference type="ARBA" id="ARBA00023004"/>
    </source>
</evidence>
<dbReference type="PRINTS" id="PR00463">
    <property type="entry name" value="EP450I"/>
</dbReference>
<keyword evidence="9 12" id="KW-0472">Membrane</keyword>
<evidence type="ECO:0000256" key="9">
    <source>
        <dbReference type="ARBA" id="ARBA00023136"/>
    </source>
</evidence>
<protein>
    <submittedName>
        <fullName evidence="13">Cytochrome P450</fullName>
    </submittedName>
</protein>
<keyword evidence="3 10" id="KW-0349">Heme</keyword>
<name>A0AAV8CKP6_9POAL</name>
<evidence type="ECO:0000256" key="12">
    <source>
        <dbReference type="SAM" id="Phobius"/>
    </source>
</evidence>
<evidence type="ECO:0000256" key="6">
    <source>
        <dbReference type="ARBA" id="ARBA00022989"/>
    </source>
</evidence>
<evidence type="ECO:0000256" key="11">
    <source>
        <dbReference type="RuleBase" id="RU000461"/>
    </source>
</evidence>
<reference evidence="13" key="1">
    <citation type="submission" date="2022-08" db="EMBL/GenBank/DDBJ databases">
        <authorList>
            <person name="Marques A."/>
        </authorList>
    </citation>
    <scope>NUCLEOTIDE SEQUENCE</scope>
    <source>
        <strain evidence="13">RhyPub2mFocal</strain>
        <tissue evidence="13">Leaves</tissue>
    </source>
</reference>
<sequence length="512" mass="57883">MLAMLAFNLQSILLSVAFLVFVKFILSNYTSKNKLPPTPPAFPFIGHLYLIKKPLHHALARISQKYGPIIFLRFGSHPVLVISSRSLAEECFTTHDLAFANRTQLPTVRRITNGNVVGIGGANYGPYWRSVRRIAAVELLSAQCLNSSSDVRAREVQDMARQLFRSWKTSVGLNGSNGLKKLELKTSLFELSLNVLMTMIAGKRFYGDNIEDLEEAKRFRELVEESFALAGASNIEDFVPALRFLDLNGVLKKKIHLAKQNKEMIQKLIEDHRRNTNEKKKTMISDLLELQRKDPEEYKDEKIRGICQSILLAGTDTSANTVEWAMSLLLNNPEVLKKAAAEIEKNIGNERLIEESDIAQIPYLQCILNEVLRLYPGGPLLVPHESREDVTIRGYNVPRGTMLLVNAYHIQRDPDTWEEPEKFKPERFENGKAEGKWMIPFGMGRRRCPGEGLAMREVGLIVGTLIQCFDWQRMGDELVDLTEGSGLTLPKAVPLEALYRPRQAIVDILAKL</sequence>
<dbReference type="GO" id="GO:0016705">
    <property type="term" value="F:oxidoreductase activity, acting on paired donors, with incorporation or reduction of molecular oxygen"/>
    <property type="evidence" value="ECO:0007669"/>
    <property type="project" value="InterPro"/>
</dbReference>
<accession>A0AAV8CKP6</accession>
<proteinExistence type="inferred from homology"/>
<feature type="binding site" description="axial binding residue" evidence="10">
    <location>
        <position position="448"/>
    </location>
    <ligand>
        <name>heme</name>
        <dbReference type="ChEBI" id="CHEBI:30413"/>
    </ligand>
    <ligandPart>
        <name>Fe</name>
        <dbReference type="ChEBI" id="CHEBI:18248"/>
    </ligandPart>
</feature>
<evidence type="ECO:0000256" key="7">
    <source>
        <dbReference type="ARBA" id="ARBA00023002"/>
    </source>
</evidence>
<comment type="similarity">
    <text evidence="2 11">Belongs to the cytochrome P450 family.</text>
</comment>
<keyword evidence="4 12" id="KW-0812">Transmembrane</keyword>
<keyword evidence="6 12" id="KW-1133">Transmembrane helix</keyword>
<dbReference type="SUPFAM" id="SSF48264">
    <property type="entry name" value="Cytochrome P450"/>
    <property type="match status" value="1"/>
</dbReference>
<dbReference type="Pfam" id="PF00067">
    <property type="entry name" value="p450"/>
    <property type="match status" value="1"/>
</dbReference>
<evidence type="ECO:0000256" key="10">
    <source>
        <dbReference type="PIRSR" id="PIRSR602401-1"/>
    </source>
</evidence>
<dbReference type="FunFam" id="1.10.630.10:FF:000026">
    <property type="entry name" value="Cytochrome P450 82C4"/>
    <property type="match status" value="1"/>
</dbReference>
<dbReference type="PRINTS" id="PR00385">
    <property type="entry name" value="P450"/>
</dbReference>